<dbReference type="GO" id="GO:0005741">
    <property type="term" value="C:mitochondrial outer membrane"/>
    <property type="evidence" value="ECO:0007669"/>
    <property type="project" value="UniProtKB-SubCell"/>
</dbReference>
<keyword evidence="2" id="KW-0813">Transport</keyword>
<sequence length="49" mass="5819">MFMQQNKPTPEEKAQQRRKTWNGFASFFFTVIAIRVAPFVIEYSSKFSK</sequence>
<dbReference type="Pfam" id="PF10642">
    <property type="entry name" value="Tom5"/>
    <property type="match status" value="1"/>
</dbReference>
<dbReference type="Proteomes" id="UP000789375">
    <property type="component" value="Unassembled WGS sequence"/>
</dbReference>
<evidence type="ECO:0000256" key="6">
    <source>
        <dbReference type="ARBA" id="ARBA00022989"/>
    </source>
</evidence>
<feature type="transmembrane region" description="Helical" evidence="10">
    <location>
        <begin position="21"/>
        <end position="41"/>
    </location>
</feature>
<evidence type="ECO:0000256" key="7">
    <source>
        <dbReference type="ARBA" id="ARBA00023128"/>
    </source>
</evidence>
<protein>
    <submittedName>
        <fullName evidence="11">13380_t:CDS:1</fullName>
    </submittedName>
</protein>
<keyword evidence="6 10" id="KW-1133">Transmembrane helix</keyword>
<comment type="similarity">
    <text evidence="9">Belongs to the Tom5 family.</text>
</comment>
<evidence type="ECO:0000256" key="10">
    <source>
        <dbReference type="SAM" id="Phobius"/>
    </source>
</evidence>
<evidence type="ECO:0000256" key="1">
    <source>
        <dbReference type="ARBA" id="ARBA00004572"/>
    </source>
</evidence>
<dbReference type="EMBL" id="CAJVPP010000680">
    <property type="protein sequence ID" value="CAG8503546.1"/>
    <property type="molecule type" value="Genomic_DNA"/>
</dbReference>
<evidence type="ECO:0000256" key="3">
    <source>
        <dbReference type="ARBA" id="ARBA00022692"/>
    </source>
</evidence>
<evidence type="ECO:0000256" key="4">
    <source>
        <dbReference type="ARBA" id="ARBA00022787"/>
    </source>
</evidence>
<evidence type="ECO:0000256" key="8">
    <source>
        <dbReference type="ARBA" id="ARBA00023136"/>
    </source>
</evidence>
<dbReference type="AlphaFoldDB" id="A0A9N9F1B5"/>
<keyword evidence="8 10" id="KW-0472">Membrane</keyword>
<keyword evidence="4" id="KW-1000">Mitochondrion outer membrane</keyword>
<evidence type="ECO:0000313" key="12">
    <source>
        <dbReference type="Proteomes" id="UP000789375"/>
    </source>
</evidence>
<proteinExistence type="inferred from homology"/>
<keyword evidence="5" id="KW-0653">Protein transport</keyword>
<dbReference type="GO" id="GO:0015031">
    <property type="term" value="P:protein transport"/>
    <property type="evidence" value="ECO:0007669"/>
    <property type="project" value="UniProtKB-KW"/>
</dbReference>
<evidence type="ECO:0000256" key="2">
    <source>
        <dbReference type="ARBA" id="ARBA00022448"/>
    </source>
</evidence>
<evidence type="ECO:0000256" key="5">
    <source>
        <dbReference type="ARBA" id="ARBA00022927"/>
    </source>
</evidence>
<gene>
    <name evidence="11" type="ORF">FMOSSE_LOCUS4164</name>
</gene>
<evidence type="ECO:0000313" key="11">
    <source>
        <dbReference type="EMBL" id="CAG8503546.1"/>
    </source>
</evidence>
<dbReference type="InterPro" id="IPR019603">
    <property type="entry name" value="Tom5"/>
</dbReference>
<keyword evidence="12" id="KW-1185">Reference proteome</keyword>
<accession>A0A9N9F1B5</accession>
<comment type="subcellular location">
    <subcellularLocation>
        <location evidence="1">Mitochondrion outer membrane</location>
        <topology evidence="1">Single-pass membrane protein</topology>
    </subcellularLocation>
</comment>
<reference evidence="11" key="1">
    <citation type="submission" date="2021-06" db="EMBL/GenBank/DDBJ databases">
        <authorList>
            <person name="Kallberg Y."/>
            <person name="Tangrot J."/>
            <person name="Rosling A."/>
        </authorList>
    </citation>
    <scope>NUCLEOTIDE SEQUENCE</scope>
    <source>
        <strain evidence="11">87-6 pot B 2015</strain>
    </source>
</reference>
<name>A0A9N9F1B5_FUNMO</name>
<comment type="caution">
    <text evidence="11">The sequence shown here is derived from an EMBL/GenBank/DDBJ whole genome shotgun (WGS) entry which is preliminary data.</text>
</comment>
<keyword evidence="7" id="KW-0496">Mitochondrion</keyword>
<evidence type="ECO:0000256" key="9">
    <source>
        <dbReference type="ARBA" id="ARBA00025716"/>
    </source>
</evidence>
<organism evidence="11 12">
    <name type="scientific">Funneliformis mosseae</name>
    <name type="common">Endomycorrhizal fungus</name>
    <name type="synonym">Glomus mosseae</name>
    <dbReference type="NCBI Taxonomy" id="27381"/>
    <lineage>
        <taxon>Eukaryota</taxon>
        <taxon>Fungi</taxon>
        <taxon>Fungi incertae sedis</taxon>
        <taxon>Mucoromycota</taxon>
        <taxon>Glomeromycotina</taxon>
        <taxon>Glomeromycetes</taxon>
        <taxon>Glomerales</taxon>
        <taxon>Glomeraceae</taxon>
        <taxon>Funneliformis</taxon>
    </lineage>
</organism>
<dbReference type="GO" id="GO:0006626">
    <property type="term" value="P:protein targeting to mitochondrion"/>
    <property type="evidence" value="ECO:0007669"/>
    <property type="project" value="UniProtKB-ARBA"/>
</dbReference>
<keyword evidence="3 10" id="KW-0812">Transmembrane</keyword>